<dbReference type="EMBL" id="JAQQWK010000009">
    <property type="protein sequence ID" value="KAK8034887.1"/>
    <property type="molecule type" value="Genomic_DNA"/>
</dbReference>
<accession>A0ABR1SKN5</accession>
<organism evidence="2 3">
    <name type="scientific">Apiospora rasikravindrae</name>
    <dbReference type="NCBI Taxonomy" id="990691"/>
    <lineage>
        <taxon>Eukaryota</taxon>
        <taxon>Fungi</taxon>
        <taxon>Dikarya</taxon>
        <taxon>Ascomycota</taxon>
        <taxon>Pezizomycotina</taxon>
        <taxon>Sordariomycetes</taxon>
        <taxon>Xylariomycetidae</taxon>
        <taxon>Amphisphaeriales</taxon>
        <taxon>Apiosporaceae</taxon>
        <taxon>Apiospora</taxon>
    </lineage>
</organism>
<protein>
    <submittedName>
        <fullName evidence="2">Uncharacterized protein</fullName>
    </submittedName>
</protein>
<evidence type="ECO:0000313" key="3">
    <source>
        <dbReference type="Proteomes" id="UP001444661"/>
    </source>
</evidence>
<dbReference type="Proteomes" id="UP001444661">
    <property type="component" value="Unassembled WGS sequence"/>
</dbReference>
<name>A0ABR1SKN5_9PEZI</name>
<proteinExistence type="predicted"/>
<evidence type="ECO:0000256" key="1">
    <source>
        <dbReference type="SAM" id="MobiDB-lite"/>
    </source>
</evidence>
<sequence>MRSYGPPRYGISTSIPRMKHRISCRIFRSAKVDSLLGITHQLMLFQTFYNTAAGLSTYGPGPAFPTDPRSRDGERDWATHPQTGTAATAMEPACKYAICTEEPERFNLSRQWPTNAPEFGAKDGDNREKRNVTSRLECYATYYDKNRSRRNSKTNPKWSPAPV</sequence>
<reference evidence="2 3" key="1">
    <citation type="submission" date="2023-01" db="EMBL/GenBank/DDBJ databases">
        <title>Analysis of 21 Apiospora genomes using comparative genomics revels a genus with tremendous synthesis potential of carbohydrate active enzymes and secondary metabolites.</title>
        <authorList>
            <person name="Sorensen T."/>
        </authorList>
    </citation>
    <scope>NUCLEOTIDE SEQUENCE [LARGE SCALE GENOMIC DNA]</scope>
    <source>
        <strain evidence="2 3">CBS 33761</strain>
    </source>
</reference>
<evidence type="ECO:0000313" key="2">
    <source>
        <dbReference type="EMBL" id="KAK8034887.1"/>
    </source>
</evidence>
<gene>
    <name evidence="2" type="ORF">PG993_009882</name>
</gene>
<keyword evidence="3" id="KW-1185">Reference proteome</keyword>
<feature type="compositionally biased region" description="Basic and acidic residues" evidence="1">
    <location>
        <begin position="68"/>
        <end position="78"/>
    </location>
</feature>
<feature type="compositionally biased region" description="Basic and acidic residues" evidence="1">
    <location>
        <begin position="120"/>
        <end position="130"/>
    </location>
</feature>
<comment type="caution">
    <text evidence="2">The sequence shown here is derived from an EMBL/GenBank/DDBJ whole genome shotgun (WGS) entry which is preliminary data.</text>
</comment>
<feature type="region of interest" description="Disordered" evidence="1">
    <location>
        <begin position="109"/>
        <end position="130"/>
    </location>
</feature>
<feature type="region of interest" description="Disordered" evidence="1">
    <location>
        <begin position="64"/>
        <end position="84"/>
    </location>
</feature>